<accession>A0A556U3J4</accession>
<proteinExistence type="predicted"/>
<dbReference type="AlphaFoldDB" id="A0A556U3J4"/>
<reference evidence="2 3" key="1">
    <citation type="journal article" date="2019" name="Genome Biol. Evol.">
        <title>Whole-Genome Sequencing of the Giant Devil Catfish, Bagarius yarrelli.</title>
        <authorList>
            <person name="Jiang W."/>
            <person name="Lv Y."/>
            <person name="Cheng L."/>
            <person name="Yang K."/>
            <person name="Chao B."/>
            <person name="Wang X."/>
            <person name="Li Y."/>
            <person name="Pan X."/>
            <person name="You X."/>
            <person name="Zhang Y."/>
            <person name="Yang J."/>
            <person name="Li J."/>
            <person name="Zhang X."/>
            <person name="Liu S."/>
            <person name="Sun C."/>
            <person name="Yang J."/>
            <person name="Shi Q."/>
        </authorList>
    </citation>
    <scope>NUCLEOTIDE SEQUENCE [LARGE SCALE GENOMIC DNA]</scope>
    <source>
        <strain evidence="2">JWS20170419001</strain>
        <tissue evidence="2">Muscle</tissue>
    </source>
</reference>
<protein>
    <submittedName>
        <fullName evidence="2">Uncharacterized protein</fullName>
    </submittedName>
</protein>
<keyword evidence="3" id="KW-1185">Reference proteome</keyword>
<dbReference type="EMBL" id="VCAZ01000043">
    <property type="protein sequence ID" value="TSM28224.1"/>
    <property type="molecule type" value="Genomic_DNA"/>
</dbReference>
<feature type="compositionally biased region" description="Basic and acidic residues" evidence="1">
    <location>
        <begin position="17"/>
        <end position="40"/>
    </location>
</feature>
<gene>
    <name evidence="2" type="ORF">Baya_7006</name>
</gene>
<evidence type="ECO:0000313" key="3">
    <source>
        <dbReference type="Proteomes" id="UP000319801"/>
    </source>
</evidence>
<dbReference type="Proteomes" id="UP000319801">
    <property type="component" value="Unassembled WGS sequence"/>
</dbReference>
<organism evidence="2 3">
    <name type="scientific">Bagarius yarrelli</name>
    <name type="common">Goonch</name>
    <name type="synonym">Bagrus yarrelli</name>
    <dbReference type="NCBI Taxonomy" id="175774"/>
    <lineage>
        <taxon>Eukaryota</taxon>
        <taxon>Metazoa</taxon>
        <taxon>Chordata</taxon>
        <taxon>Craniata</taxon>
        <taxon>Vertebrata</taxon>
        <taxon>Euteleostomi</taxon>
        <taxon>Actinopterygii</taxon>
        <taxon>Neopterygii</taxon>
        <taxon>Teleostei</taxon>
        <taxon>Ostariophysi</taxon>
        <taxon>Siluriformes</taxon>
        <taxon>Sisoridae</taxon>
        <taxon>Sisorinae</taxon>
        <taxon>Bagarius</taxon>
    </lineage>
</organism>
<evidence type="ECO:0000313" key="2">
    <source>
        <dbReference type="EMBL" id="TSM28224.1"/>
    </source>
</evidence>
<name>A0A556U3J4_BAGYA</name>
<feature type="region of interest" description="Disordered" evidence="1">
    <location>
        <begin position="15"/>
        <end position="42"/>
    </location>
</feature>
<evidence type="ECO:0000256" key="1">
    <source>
        <dbReference type="SAM" id="MobiDB-lite"/>
    </source>
</evidence>
<sequence>MHAVRADTYDLSFQSNAKREEERECVSENERESTSGKEKVTAPVWRRVSPAPGKSEIRSAVACCTSQPSLFFLLAVSFSPSLTLAPSLSRSPLSHSLYLDCCKAFILP</sequence>
<comment type="caution">
    <text evidence="2">The sequence shown here is derived from an EMBL/GenBank/DDBJ whole genome shotgun (WGS) entry which is preliminary data.</text>
</comment>